<organism evidence="2 3">
    <name type="scientific">Lactococcus cremoris subsp. cremoris GE214</name>
    <dbReference type="NCBI Taxonomy" id="1415168"/>
    <lineage>
        <taxon>Bacteria</taxon>
        <taxon>Bacillati</taxon>
        <taxon>Bacillota</taxon>
        <taxon>Bacilli</taxon>
        <taxon>Lactobacillales</taxon>
        <taxon>Streptococcaceae</taxon>
        <taxon>Lactococcus</taxon>
        <taxon>Lactococcus cremoris subsp. cremoris</taxon>
    </lineage>
</organism>
<proteinExistence type="predicted"/>
<reference evidence="2 3" key="1">
    <citation type="submission" date="2014-06" db="EMBL/GenBank/DDBJ databases">
        <title>Draft genome sequence of the putrescine producing strain Lactococcus lactis subsp cremoris GE214.</title>
        <authorList>
            <person name="Ladero V."/>
            <person name="Linares D.M."/>
            <person name="del Rio B."/>
            <person name="Mayo B."/>
            <person name="Martin M.C."/>
            <person name="Fernandez M."/>
            <person name="Alvarez M.A."/>
        </authorList>
    </citation>
    <scope>NUCLEOTIDE SEQUENCE [LARGE SCALE GENOMIC DNA]</scope>
    <source>
        <strain evidence="2 3">GE214</strain>
    </source>
</reference>
<comment type="caution">
    <text evidence="2">The sequence shown here is derived from an EMBL/GenBank/DDBJ whole genome shotgun (WGS) entry which is preliminary data.</text>
</comment>
<evidence type="ECO:0000313" key="2">
    <source>
        <dbReference type="EMBL" id="KEY61229.1"/>
    </source>
</evidence>
<evidence type="ECO:0000313" key="3">
    <source>
        <dbReference type="Proteomes" id="UP000028401"/>
    </source>
</evidence>
<dbReference type="AlphaFoldDB" id="A0A084A7F0"/>
<feature type="transmembrane region" description="Helical" evidence="1">
    <location>
        <begin position="70"/>
        <end position="92"/>
    </location>
</feature>
<feature type="transmembrane region" description="Helical" evidence="1">
    <location>
        <begin position="35"/>
        <end position="58"/>
    </location>
</feature>
<protein>
    <submittedName>
        <fullName evidence="2">Uncharacterized protein</fullName>
    </submittedName>
</protein>
<name>A0A084A7F0_LACLC</name>
<keyword evidence="1" id="KW-0812">Transmembrane</keyword>
<evidence type="ECO:0000256" key="1">
    <source>
        <dbReference type="SAM" id="Phobius"/>
    </source>
</evidence>
<sequence>MIKSLYLAVGTFFVRYLNSSKLTPNASAILTTVSHLGFFVLRFLSWCNCWGLMPVILARRYSVMRCLSNSFLILSHILMTFLVLVVNCVYNSDIFKEKWSNLHDTNFAYSILRLFS</sequence>
<dbReference type="EMBL" id="AZSI01000204">
    <property type="protein sequence ID" value="KEY61229.1"/>
    <property type="molecule type" value="Genomic_DNA"/>
</dbReference>
<accession>A0A084A7F0</accession>
<gene>
    <name evidence="2" type="ORF">U725_02558</name>
</gene>
<keyword evidence="1" id="KW-1133">Transmembrane helix</keyword>
<dbReference type="Proteomes" id="UP000028401">
    <property type="component" value="Unassembled WGS sequence"/>
</dbReference>
<keyword evidence="1" id="KW-0472">Membrane</keyword>